<evidence type="ECO:0000256" key="3">
    <source>
        <dbReference type="SAM" id="Phobius"/>
    </source>
</evidence>
<dbReference type="PATRIC" id="fig|1157951.4.peg.2686"/>
<dbReference type="RefSeq" id="WP_014657486.1">
    <property type="nucleotide sequence ID" value="NC_017731.1"/>
</dbReference>
<gene>
    <name evidence="4" type="ordered locus">S70_13345</name>
</gene>
<evidence type="ECO:0000256" key="2">
    <source>
        <dbReference type="SAM" id="MobiDB-lite"/>
    </source>
</evidence>
<feature type="compositionally biased region" description="Polar residues" evidence="2">
    <location>
        <begin position="167"/>
        <end position="192"/>
    </location>
</feature>
<keyword evidence="3" id="KW-1133">Transmembrane helix</keyword>
<keyword evidence="3" id="KW-0472">Membrane</keyword>
<evidence type="ECO:0000313" key="4">
    <source>
        <dbReference type="EMBL" id="AFH94510.1"/>
    </source>
</evidence>
<keyword evidence="3" id="KW-0812">Transmembrane</keyword>
<reference evidence="4 5" key="1">
    <citation type="journal article" date="2012" name="J. Bacteriol.">
        <title>Complete Genome Sequence of Providencia stuartii Clinical Isolate MRSN 2154.</title>
        <authorList>
            <person name="Clifford R.J."/>
            <person name="Hang J."/>
            <person name="Riley M.C."/>
            <person name="Onmus-Leone F."/>
            <person name="Kuschner R.A."/>
            <person name="Lesho E.P."/>
            <person name="Waterman P.E."/>
        </authorList>
    </citation>
    <scope>NUCLEOTIDE SEQUENCE [LARGE SCALE GENOMIC DNA]</scope>
    <source>
        <strain evidence="4 5">MRSN 2154</strain>
    </source>
</reference>
<reference evidence="5" key="2">
    <citation type="submission" date="2012-04" db="EMBL/GenBank/DDBJ databases">
        <title>Complete genome sequence of Providencia stuartii clinical isolate MRSN 2154.</title>
        <authorList>
            <person name="Clifford R.J."/>
            <person name="Hang J."/>
            <person name="Riley M.C."/>
            <person name="Onmus-Leone F."/>
            <person name="Kuschner R.A."/>
            <person name="Lesho E.P."/>
            <person name="Waterman P.E."/>
        </authorList>
    </citation>
    <scope>NUCLEOTIDE SEQUENCE [LARGE SCALE GENOMIC DNA]</scope>
    <source>
        <strain evidence="5">MRSN 2154</strain>
    </source>
</reference>
<sequence>MKKNKESVDITGQSISYFQGAWNQVQGDALNQALSEYSKGIKDAISYKNGGFTSQTIDVQQGFAAEAHHAGSFNIEAAAKGHNNHRATLDVGLHNDPVADIHIVTPDGTTKHQVKFYKDGEKTAGALSPEKYDGVGKIVPKDQVDSVKAASRKQALRNKETRPEVSKSYQDTADNATDTLTSSDGKVSSTGLNRKGEGSAEELVQETKKNQEGPEYKDKQRVRSEFNAMQYRNAAKAGAIGGAVSESATILLEVLRSDDPLTMDQCMEIAQRIVTSSVKGAGNALLVTSIQHAGQAMVDAATQQTGKAIGQTIGKQLVKGNVAAAVAQITFQLAQNIYKFSKGEIDNLQFASSTIGGAVQVVGSSLAFSLGLGASSYLGAVIPAAISGYAIGGTTLGALGVMACGTVFAIGFAVAAGAYVNHFSSKGVTIANTELKSALELLNGGQIDLTTYVGKVGNLSELTFNWSDMLPLSGAISVISEYGVRKNQLRAVQSSIYAQLNALPEQEREMMQDLALQYEDAITTIDLQYETARASITEQAFDQFDAMSKDLNQHLEMQYLMFTSVRKTYIEHTELMDVELRKQQQDQQRSEAFADELEELQKKIKDLAISDQIDATIQKTVQQTILTRMEILIPHRTGWDQACEFLEMQ</sequence>
<feature type="transmembrane region" description="Helical" evidence="3">
    <location>
        <begin position="398"/>
        <end position="420"/>
    </location>
</feature>
<accession>A0A140NPE6</accession>
<feature type="region of interest" description="Disordered" evidence="2">
    <location>
        <begin position="145"/>
        <end position="221"/>
    </location>
</feature>
<feature type="transmembrane region" description="Helical" evidence="3">
    <location>
        <begin position="366"/>
        <end position="386"/>
    </location>
</feature>
<dbReference type="HOGENOM" id="CLU_422016_0_0_6"/>
<dbReference type="Proteomes" id="UP000005012">
    <property type="component" value="Chromosome"/>
</dbReference>
<name>A0A140NPE6_PROSM</name>
<organism evidence="4 5">
    <name type="scientific">Providencia stuartii (strain MRSN 2154)</name>
    <dbReference type="NCBI Taxonomy" id="1157951"/>
    <lineage>
        <taxon>Bacteria</taxon>
        <taxon>Pseudomonadati</taxon>
        <taxon>Pseudomonadota</taxon>
        <taxon>Gammaproteobacteria</taxon>
        <taxon>Enterobacterales</taxon>
        <taxon>Morganellaceae</taxon>
        <taxon>Providencia</taxon>
    </lineage>
</organism>
<proteinExistence type="predicted"/>
<protein>
    <submittedName>
        <fullName evidence="4">Uncharacterized protein</fullName>
    </submittedName>
</protein>
<evidence type="ECO:0000313" key="5">
    <source>
        <dbReference type="Proteomes" id="UP000005012"/>
    </source>
</evidence>
<feature type="coiled-coil region" evidence="1">
    <location>
        <begin position="583"/>
        <end position="610"/>
    </location>
</feature>
<dbReference type="AlphaFoldDB" id="A0A140NPE6"/>
<keyword evidence="1" id="KW-0175">Coiled coil</keyword>
<dbReference type="OrthoDB" id="6747916at2"/>
<dbReference type="EMBL" id="CP003488">
    <property type="protein sequence ID" value="AFH94510.1"/>
    <property type="molecule type" value="Genomic_DNA"/>
</dbReference>
<evidence type="ECO:0000256" key="1">
    <source>
        <dbReference type="SAM" id="Coils"/>
    </source>
</evidence>
<dbReference type="KEGG" id="psi:S70_13345"/>
<feature type="compositionally biased region" description="Basic and acidic residues" evidence="2">
    <location>
        <begin position="205"/>
        <end position="221"/>
    </location>
</feature>